<evidence type="ECO:0000259" key="5">
    <source>
        <dbReference type="Pfam" id="PF01420"/>
    </source>
</evidence>
<dbReference type="PANTHER" id="PTHR43140:SF1">
    <property type="entry name" value="TYPE I RESTRICTION ENZYME ECOKI SPECIFICITY SUBUNIT"/>
    <property type="match status" value="1"/>
</dbReference>
<evidence type="ECO:0000256" key="3">
    <source>
        <dbReference type="ARBA" id="ARBA00023125"/>
    </source>
</evidence>
<keyword evidence="2" id="KW-0680">Restriction system</keyword>
<dbReference type="RefSeq" id="WP_179426702.1">
    <property type="nucleotide sequence ID" value="NZ_JACBZP010000001.1"/>
</dbReference>
<dbReference type="GO" id="GO:0003677">
    <property type="term" value="F:DNA binding"/>
    <property type="evidence" value="ECO:0007669"/>
    <property type="project" value="UniProtKB-KW"/>
</dbReference>
<evidence type="ECO:0000256" key="4">
    <source>
        <dbReference type="ARBA" id="ARBA00038652"/>
    </source>
</evidence>
<comment type="subunit">
    <text evidence="4">The methyltransferase is composed of M and S polypeptides.</text>
</comment>
<accession>A0A7Z0AB92</accession>
<dbReference type="SUPFAM" id="SSF116734">
    <property type="entry name" value="DNA methylase specificity domain"/>
    <property type="match status" value="2"/>
</dbReference>
<feature type="domain" description="Type I restriction modification DNA specificity" evidence="5">
    <location>
        <begin position="13"/>
        <end position="190"/>
    </location>
</feature>
<sequence length="438" mass="47881">MTREDWIGDLPPAWTIVRLGALGSLGKGSGGSKEDNRDSGVPVVRYGELYTKFDRVIRDAHSFISPDDSYRYTPLPRGSLVFAGSGEDPEEIGKAALSLLASPAFVGGDSVVFTPHRAVVDSVYLTYVLDSKPLRAHKAIRSTGFTVVHISAGKLKTLPIPLPPLDEQRAIADYLDHETAQIDALVTKQDELIRLLKERRIAVRSALATRGVSADVDLSPTDLVWAPKVPAAWRVVPLTSIAKLESGHTPSRSRPEWWVDAYIPWISLNDVSALSDWEYIAETVNLISDAGIANSSARLLPVGTVVLSRDATIGRSAIMQAPMATSQHFANWVCGPALNPRYLWLLFTSAMQQYFDSLTDGSTIRTIGMGDLRAFKIPLPSPEEQERIVYRAHHATSRIDTLIAKAEEHIALAKERRAALVTAAVTGQFDVRTARKAG</sequence>
<comment type="caution">
    <text evidence="6">The sequence shown here is derived from an EMBL/GenBank/DDBJ whole genome shotgun (WGS) entry which is preliminary data.</text>
</comment>
<keyword evidence="3" id="KW-0238">DNA-binding</keyword>
<evidence type="ECO:0000313" key="7">
    <source>
        <dbReference type="Proteomes" id="UP000539111"/>
    </source>
</evidence>
<evidence type="ECO:0000313" key="6">
    <source>
        <dbReference type="EMBL" id="NYI67006.1"/>
    </source>
</evidence>
<dbReference type="EMBL" id="JACBZP010000001">
    <property type="protein sequence ID" value="NYI67006.1"/>
    <property type="molecule type" value="Genomic_DNA"/>
</dbReference>
<dbReference type="Proteomes" id="UP000539111">
    <property type="component" value="Unassembled WGS sequence"/>
</dbReference>
<protein>
    <submittedName>
        <fullName evidence="6">Type I restriction enzyme S subunit</fullName>
        <ecNumber evidence="6">3.1.21.3</ecNumber>
    </submittedName>
</protein>
<dbReference type="Pfam" id="PF01420">
    <property type="entry name" value="Methylase_S"/>
    <property type="match status" value="2"/>
</dbReference>
<organism evidence="6 7">
    <name type="scientific">Spelaeicoccus albus</name>
    <dbReference type="NCBI Taxonomy" id="1280376"/>
    <lineage>
        <taxon>Bacteria</taxon>
        <taxon>Bacillati</taxon>
        <taxon>Actinomycetota</taxon>
        <taxon>Actinomycetes</taxon>
        <taxon>Micrococcales</taxon>
        <taxon>Brevibacteriaceae</taxon>
        <taxon>Spelaeicoccus</taxon>
    </lineage>
</organism>
<dbReference type="InterPro" id="IPR051212">
    <property type="entry name" value="Type-I_RE_S_subunit"/>
</dbReference>
<reference evidence="6 7" key="1">
    <citation type="submission" date="2020-07" db="EMBL/GenBank/DDBJ databases">
        <title>Sequencing the genomes of 1000 actinobacteria strains.</title>
        <authorList>
            <person name="Klenk H.-P."/>
        </authorList>
    </citation>
    <scope>NUCLEOTIDE SEQUENCE [LARGE SCALE GENOMIC DNA]</scope>
    <source>
        <strain evidence="6 7">DSM 26341</strain>
    </source>
</reference>
<dbReference type="CDD" id="cd17248">
    <property type="entry name" value="RMtype1_S_AmiI-TRD2-CR2_like"/>
    <property type="match status" value="1"/>
</dbReference>
<evidence type="ECO:0000256" key="2">
    <source>
        <dbReference type="ARBA" id="ARBA00022747"/>
    </source>
</evidence>
<name>A0A7Z0AB92_9MICO</name>
<dbReference type="PANTHER" id="PTHR43140">
    <property type="entry name" value="TYPE-1 RESTRICTION ENZYME ECOKI SPECIFICITY PROTEIN"/>
    <property type="match status" value="1"/>
</dbReference>
<gene>
    <name evidence="6" type="ORF">BJY26_001312</name>
</gene>
<dbReference type="Gene3D" id="3.90.220.20">
    <property type="entry name" value="DNA methylase specificity domains"/>
    <property type="match status" value="2"/>
</dbReference>
<dbReference type="GO" id="GO:0009307">
    <property type="term" value="P:DNA restriction-modification system"/>
    <property type="evidence" value="ECO:0007669"/>
    <property type="project" value="UniProtKB-KW"/>
</dbReference>
<feature type="domain" description="Type I restriction modification DNA specificity" evidence="5">
    <location>
        <begin position="232"/>
        <end position="390"/>
    </location>
</feature>
<dbReference type="AlphaFoldDB" id="A0A7Z0AB92"/>
<proteinExistence type="inferred from homology"/>
<evidence type="ECO:0000256" key="1">
    <source>
        <dbReference type="ARBA" id="ARBA00010923"/>
    </source>
</evidence>
<dbReference type="GO" id="GO:0009035">
    <property type="term" value="F:type I site-specific deoxyribonuclease activity"/>
    <property type="evidence" value="ECO:0007669"/>
    <property type="project" value="UniProtKB-EC"/>
</dbReference>
<keyword evidence="7" id="KW-1185">Reference proteome</keyword>
<dbReference type="InterPro" id="IPR044946">
    <property type="entry name" value="Restrct_endonuc_typeI_TRD_sf"/>
</dbReference>
<dbReference type="Gene3D" id="1.10.287.1120">
    <property type="entry name" value="Bipartite methylase S protein"/>
    <property type="match status" value="1"/>
</dbReference>
<comment type="similarity">
    <text evidence="1">Belongs to the type-I restriction system S methylase family.</text>
</comment>
<dbReference type="EC" id="3.1.21.3" evidence="6"/>
<keyword evidence="6" id="KW-0378">Hydrolase</keyword>
<dbReference type="InterPro" id="IPR000055">
    <property type="entry name" value="Restrct_endonuc_typeI_TRD"/>
</dbReference>